<proteinExistence type="predicted"/>
<keyword evidence="1" id="KW-0596">Phosphopantetheine</keyword>
<evidence type="ECO:0000259" key="3">
    <source>
        <dbReference type="PROSITE" id="PS50075"/>
    </source>
</evidence>
<evidence type="ECO:0000313" key="4">
    <source>
        <dbReference type="EMBL" id="MCO5976040.1"/>
    </source>
</evidence>
<dbReference type="EMBL" id="JAMXMC010000002">
    <property type="protein sequence ID" value="MCO5976040.1"/>
    <property type="molecule type" value="Genomic_DNA"/>
</dbReference>
<dbReference type="InterPro" id="IPR036736">
    <property type="entry name" value="ACP-like_sf"/>
</dbReference>
<gene>
    <name evidence="4" type="ORF">M0L44_04765</name>
</gene>
<dbReference type="Proteomes" id="UP001204851">
    <property type="component" value="Unassembled WGS sequence"/>
</dbReference>
<dbReference type="InterPro" id="IPR009081">
    <property type="entry name" value="PP-bd_ACP"/>
</dbReference>
<keyword evidence="5" id="KW-1185">Reference proteome</keyword>
<dbReference type="InterPro" id="IPR006162">
    <property type="entry name" value="Ppantetheine_attach_site"/>
</dbReference>
<dbReference type="RefSeq" id="WP_252768513.1">
    <property type="nucleotide sequence ID" value="NZ_JAMXMC010000002.1"/>
</dbReference>
<dbReference type="SUPFAM" id="SSF47336">
    <property type="entry name" value="ACP-like"/>
    <property type="match status" value="1"/>
</dbReference>
<dbReference type="PROSITE" id="PS00012">
    <property type="entry name" value="PHOSPHOPANTETHEINE"/>
    <property type="match status" value="1"/>
</dbReference>
<name>A0ABT1BIK9_9BURK</name>
<accession>A0ABT1BIK9</accession>
<comment type="caution">
    <text evidence="4">The sequence shown here is derived from an EMBL/GenBank/DDBJ whole genome shotgun (WGS) entry which is preliminary data.</text>
</comment>
<sequence>MLSELIKNYLVDTAGVDATKLAQPDLMVSDLGLDSLSLVEMLFEVEDRFGFQISDPMRFQTMSFSAMVTAIEDEVRGRHDGQIPPVEALDTAIAK</sequence>
<organism evidence="4 5">
    <name type="scientific">Ideonella oryzae</name>
    <dbReference type="NCBI Taxonomy" id="2937441"/>
    <lineage>
        <taxon>Bacteria</taxon>
        <taxon>Pseudomonadati</taxon>
        <taxon>Pseudomonadota</taxon>
        <taxon>Betaproteobacteria</taxon>
        <taxon>Burkholderiales</taxon>
        <taxon>Sphaerotilaceae</taxon>
        <taxon>Ideonella</taxon>
    </lineage>
</organism>
<evidence type="ECO:0000256" key="1">
    <source>
        <dbReference type="ARBA" id="ARBA00022450"/>
    </source>
</evidence>
<evidence type="ECO:0000256" key="2">
    <source>
        <dbReference type="ARBA" id="ARBA00022553"/>
    </source>
</evidence>
<reference evidence="4 5" key="1">
    <citation type="submission" date="2022-06" db="EMBL/GenBank/DDBJ databases">
        <title>Ideonella sp. NS12-5 Genome sequencing and assembly.</title>
        <authorList>
            <person name="Jung Y."/>
        </authorList>
    </citation>
    <scope>NUCLEOTIDE SEQUENCE [LARGE SCALE GENOMIC DNA]</scope>
    <source>
        <strain evidence="4 5">NS12-5</strain>
    </source>
</reference>
<dbReference type="PROSITE" id="PS50075">
    <property type="entry name" value="CARRIER"/>
    <property type="match status" value="1"/>
</dbReference>
<keyword evidence="2" id="KW-0597">Phosphoprotein</keyword>
<dbReference type="Pfam" id="PF00550">
    <property type="entry name" value="PP-binding"/>
    <property type="match status" value="1"/>
</dbReference>
<feature type="domain" description="Carrier" evidence="3">
    <location>
        <begin position="1"/>
        <end position="75"/>
    </location>
</feature>
<evidence type="ECO:0000313" key="5">
    <source>
        <dbReference type="Proteomes" id="UP001204851"/>
    </source>
</evidence>
<dbReference type="Gene3D" id="1.10.1200.10">
    <property type="entry name" value="ACP-like"/>
    <property type="match status" value="1"/>
</dbReference>
<protein>
    <submittedName>
        <fullName evidence="4">Acyl carrier protein</fullName>
    </submittedName>
</protein>